<sequence length="33" mass="3456">MKKSFVVKGVLAGILALGVFASCKAETEDGEEK</sequence>
<dbReference type="STRING" id="907348.TresaDRAFT_2588"/>
<reference evidence="1 2" key="1">
    <citation type="submission" date="2011-09" db="EMBL/GenBank/DDBJ databases">
        <title>The draft genome of Treponema saccharophilum DSM 2985.</title>
        <authorList>
            <consortium name="US DOE Joint Genome Institute (JGI-PGF)"/>
            <person name="Lucas S."/>
            <person name="Copeland A."/>
            <person name="Lapidus A."/>
            <person name="Glavina del Rio T."/>
            <person name="Dalin E."/>
            <person name="Tice H."/>
            <person name="Bruce D."/>
            <person name="Goodwin L."/>
            <person name="Pitluck S."/>
            <person name="Peters L."/>
            <person name="Kyrpides N."/>
            <person name="Mavromatis K."/>
            <person name="Ivanova N."/>
            <person name="Markowitz V."/>
            <person name="Cheng J.-F."/>
            <person name="Hugenholtz P."/>
            <person name="Woyke T."/>
            <person name="Wu D."/>
            <person name="Gronow S."/>
            <person name="Wellnitz S."/>
            <person name="Brambilla E."/>
            <person name="Klenk H.-P."/>
            <person name="Eisen J.A."/>
        </authorList>
    </citation>
    <scope>NUCLEOTIDE SEQUENCE [LARGE SCALE GENOMIC DNA]</scope>
    <source>
        <strain evidence="1 2">DSM 2985</strain>
    </source>
</reference>
<protein>
    <recommendedName>
        <fullName evidence="3">Lipoprotein</fullName>
    </recommendedName>
</protein>
<dbReference type="PROSITE" id="PS51257">
    <property type="entry name" value="PROKAR_LIPOPROTEIN"/>
    <property type="match status" value="1"/>
</dbReference>
<evidence type="ECO:0000313" key="2">
    <source>
        <dbReference type="Proteomes" id="UP000003571"/>
    </source>
</evidence>
<dbReference type="EMBL" id="AGRW01000028">
    <property type="protein sequence ID" value="EIC02935.1"/>
    <property type="molecule type" value="Genomic_DNA"/>
</dbReference>
<dbReference type="Proteomes" id="UP000003571">
    <property type="component" value="Unassembled WGS sequence"/>
</dbReference>
<dbReference type="AlphaFoldDB" id="H7EHI9"/>
<evidence type="ECO:0000313" key="1">
    <source>
        <dbReference type="EMBL" id="EIC02935.1"/>
    </source>
</evidence>
<evidence type="ECO:0008006" key="3">
    <source>
        <dbReference type="Google" id="ProtNLM"/>
    </source>
</evidence>
<comment type="caution">
    <text evidence="1">The sequence shown here is derived from an EMBL/GenBank/DDBJ whole genome shotgun (WGS) entry which is preliminary data.</text>
</comment>
<organism evidence="1 2">
    <name type="scientific">Treponema saccharophilum DSM 2985</name>
    <dbReference type="NCBI Taxonomy" id="907348"/>
    <lineage>
        <taxon>Bacteria</taxon>
        <taxon>Pseudomonadati</taxon>
        <taxon>Spirochaetota</taxon>
        <taxon>Spirochaetia</taxon>
        <taxon>Spirochaetales</taxon>
        <taxon>Treponemataceae</taxon>
        <taxon>Treponema</taxon>
    </lineage>
</organism>
<proteinExistence type="predicted"/>
<name>H7EHI9_9SPIR</name>
<gene>
    <name evidence="1" type="ORF">TresaDRAFT_2588</name>
</gene>
<accession>H7EHI9</accession>
<keyword evidence="2" id="KW-1185">Reference proteome</keyword>